<evidence type="ECO:0000313" key="1">
    <source>
        <dbReference type="EMBL" id="KAK3937268.1"/>
    </source>
</evidence>
<accession>A0AAN6N3Q6</accession>
<organism evidence="1 2">
    <name type="scientific">Diplogelasinospora grovesii</name>
    <dbReference type="NCBI Taxonomy" id="303347"/>
    <lineage>
        <taxon>Eukaryota</taxon>
        <taxon>Fungi</taxon>
        <taxon>Dikarya</taxon>
        <taxon>Ascomycota</taxon>
        <taxon>Pezizomycotina</taxon>
        <taxon>Sordariomycetes</taxon>
        <taxon>Sordariomycetidae</taxon>
        <taxon>Sordariales</taxon>
        <taxon>Diplogelasinosporaceae</taxon>
        <taxon>Diplogelasinospora</taxon>
    </lineage>
</organism>
<keyword evidence="2" id="KW-1185">Reference proteome</keyword>
<proteinExistence type="predicted"/>
<comment type="caution">
    <text evidence="1">The sequence shown here is derived from an EMBL/GenBank/DDBJ whole genome shotgun (WGS) entry which is preliminary data.</text>
</comment>
<protein>
    <submittedName>
        <fullName evidence="1">Uncharacterized protein</fullName>
    </submittedName>
</protein>
<dbReference type="AlphaFoldDB" id="A0AAN6N3Q6"/>
<sequence length="212" mass="24729">MLASIWSFLGQREEPLPSPPPVTITGVRIPADSTPAHLLPLTTISDSGGTDSFLFHVPDPRSYWDFRKAWEYRDLHRLDLQQDDHIQRSHHLRQKHDLQKLLRSPQHHNRKQLLHLRQRYLLHQQYHILQQQHSSCTGAYYVFYSFTFDDLPKNLSVPPWISDIGDGDHRQYCGDVFLVKIAPHKYGEDGWAAYKDIVPQFLDLLVKGLFDG</sequence>
<dbReference type="Proteomes" id="UP001303473">
    <property type="component" value="Unassembled WGS sequence"/>
</dbReference>
<evidence type="ECO:0000313" key="2">
    <source>
        <dbReference type="Proteomes" id="UP001303473"/>
    </source>
</evidence>
<reference evidence="2" key="1">
    <citation type="journal article" date="2023" name="Mol. Phylogenet. Evol.">
        <title>Genome-scale phylogeny and comparative genomics of the fungal order Sordariales.</title>
        <authorList>
            <person name="Hensen N."/>
            <person name="Bonometti L."/>
            <person name="Westerberg I."/>
            <person name="Brannstrom I.O."/>
            <person name="Guillou S."/>
            <person name="Cros-Aarteil S."/>
            <person name="Calhoun S."/>
            <person name="Haridas S."/>
            <person name="Kuo A."/>
            <person name="Mondo S."/>
            <person name="Pangilinan J."/>
            <person name="Riley R."/>
            <person name="LaButti K."/>
            <person name="Andreopoulos B."/>
            <person name="Lipzen A."/>
            <person name="Chen C."/>
            <person name="Yan M."/>
            <person name="Daum C."/>
            <person name="Ng V."/>
            <person name="Clum A."/>
            <person name="Steindorff A."/>
            <person name="Ohm R.A."/>
            <person name="Martin F."/>
            <person name="Silar P."/>
            <person name="Natvig D.O."/>
            <person name="Lalanne C."/>
            <person name="Gautier V."/>
            <person name="Ament-Velasquez S.L."/>
            <person name="Kruys A."/>
            <person name="Hutchinson M.I."/>
            <person name="Powell A.J."/>
            <person name="Barry K."/>
            <person name="Miller A.N."/>
            <person name="Grigoriev I.V."/>
            <person name="Debuchy R."/>
            <person name="Gladieux P."/>
            <person name="Hiltunen Thoren M."/>
            <person name="Johannesson H."/>
        </authorList>
    </citation>
    <scope>NUCLEOTIDE SEQUENCE [LARGE SCALE GENOMIC DNA]</scope>
    <source>
        <strain evidence="2">CBS 340.73</strain>
    </source>
</reference>
<gene>
    <name evidence="1" type="ORF">QBC46DRAFT_416608</name>
</gene>
<dbReference type="EMBL" id="MU853859">
    <property type="protein sequence ID" value="KAK3937268.1"/>
    <property type="molecule type" value="Genomic_DNA"/>
</dbReference>
<name>A0AAN6N3Q6_9PEZI</name>